<comment type="caution">
    <text evidence="10">The sequence shown here is derived from an EMBL/GenBank/DDBJ whole genome shotgun (WGS) entry which is preliminary data.</text>
</comment>
<dbReference type="GO" id="GO:0005737">
    <property type="term" value="C:cytoplasm"/>
    <property type="evidence" value="ECO:0007669"/>
    <property type="project" value="UniProtKB-SubCell"/>
</dbReference>
<dbReference type="InterPro" id="IPR001789">
    <property type="entry name" value="Sig_transdc_resp-reg_receiver"/>
</dbReference>
<evidence type="ECO:0000313" key="10">
    <source>
        <dbReference type="EMBL" id="TDQ64214.1"/>
    </source>
</evidence>
<evidence type="ECO:0000256" key="3">
    <source>
        <dbReference type="ARBA" id="ARBA00022801"/>
    </source>
</evidence>
<dbReference type="GO" id="GO:0008984">
    <property type="term" value="F:protein-glutamate methylesterase activity"/>
    <property type="evidence" value="ECO:0007669"/>
    <property type="project" value="UniProtKB-UniRule"/>
</dbReference>
<dbReference type="EMBL" id="SNYR01000002">
    <property type="protein sequence ID" value="TDQ64214.1"/>
    <property type="molecule type" value="Genomic_DNA"/>
</dbReference>
<keyword evidence="1 5" id="KW-0963">Cytoplasm</keyword>
<dbReference type="InterPro" id="IPR008248">
    <property type="entry name" value="CheB-like"/>
</dbReference>
<dbReference type="OrthoDB" id="9793421at2"/>
<comment type="PTM">
    <text evidence="5">Phosphorylated by CheA. Phosphorylation of the N-terminal regulatory domain activates the methylesterase activity.</text>
</comment>
<protein>
    <recommendedName>
        <fullName evidence="5">Protein-glutamate methylesterase/protein-glutamine glutaminase</fullName>
        <ecNumber evidence="5">3.1.1.61</ecNumber>
        <ecNumber evidence="5">3.5.1.44</ecNumber>
    </recommendedName>
</protein>
<dbReference type="PROSITE" id="PS50110">
    <property type="entry name" value="RESPONSE_REGULATORY"/>
    <property type="match status" value="1"/>
</dbReference>
<dbReference type="CDD" id="cd16432">
    <property type="entry name" value="CheB_Rec"/>
    <property type="match status" value="1"/>
</dbReference>
<feature type="domain" description="CheB-type methylesterase" evidence="9">
    <location>
        <begin position="158"/>
        <end position="350"/>
    </location>
</feature>
<comment type="subcellular location">
    <subcellularLocation>
        <location evidence="5">Cytoplasm</location>
    </subcellularLocation>
</comment>
<proteinExistence type="inferred from homology"/>
<feature type="modified residue" description="4-aspartylphosphate" evidence="5 7">
    <location>
        <position position="54"/>
    </location>
</feature>
<dbReference type="EC" id="3.1.1.61" evidence="5"/>
<keyword evidence="5 7" id="KW-0597">Phosphoprotein</keyword>
<reference evidence="10 11" key="1">
    <citation type="submission" date="2019-03" db="EMBL/GenBank/DDBJ databases">
        <title>Genomic Encyclopedia of Type Strains, Phase III (KMG-III): the genomes of soil and plant-associated and newly described type strains.</title>
        <authorList>
            <person name="Whitman W."/>
        </authorList>
    </citation>
    <scope>NUCLEOTIDE SEQUENCE [LARGE SCALE GENOMIC DNA]</scope>
    <source>
        <strain evidence="10 11">CGMCC 1.7002</strain>
    </source>
</reference>
<dbReference type="Pfam" id="PF00072">
    <property type="entry name" value="Response_reg"/>
    <property type="match status" value="1"/>
</dbReference>
<dbReference type="AlphaFoldDB" id="A0A4V3DAX8"/>
<dbReference type="InterPro" id="IPR011006">
    <property type="entry name" value="CheY-like_superfamily"/>
</dbReference>
<comment type="function">
    <text evidence="5">Involved in chemotaxis. Part of a chemotaxis signal transduction system that modulates chemotaxis in response to various stimuli. Catalyzes the demethylation of specific methylglutamate residues introduced into the chemoreceptors (methyl-accepting chemotaxis proteins or MCP) by CheR. Also mediates the irreversible deamidation of specific glutamine residues to glutamic acid.</text>
</comment>
<dbReference type="PANTHER" id="PTHR42872:SF6">
    <property type="entry name" value="PROTEIN-GLUTAMATE METHYLESTERASE_PROTEIN-GLUTAMINE GLUTAMINASE"/>
    <property type="match status" value="1"/>
</dbReference>
<evidence type="ECO:0000256" key="2">
    <source>
        <dbReference type="ARBA" id="ARBA00022500"/>
    </source>
</evidence>
<feature type="active site" evidence="5 6">
    <location>
        <position position="292"/>
    </location>
</feature>
<dbReference type="EC" id="3.5.1.44" evidence="5"/>
<evidence type="ECO:0000256" key="7">
    <source>
        <dbReference type="PROSITE-ProRule" id="PRU00169"/>
    </source>
</evidence>
<dbReference type="PANTHER" id="PTHR42872">
    <property type="entry name" value="PROTEIN-GLUTAMATE METHYLESTERASE/PROTEIN-GLUTAMINE GLUTAMINASE"/>
    <property type="match status" value="1"/>
</dbReference>
<dbReference type="GO" id="GO:0050568">
    <property type="term" value="F:protein-glutamine glutaminase activity"/>
    <property type="evidence" value="ECO:0007669"/>
    <property type="project" value="UniProtKB-UniRule"/>
</dbReference>
<dbReference type="CDD" id="cd17541">
    <property type="entry name" value="REC_CheB-like"/>
    <property type="match status" value="1"/>
</dbReference>
<evidence type="ECO:0000256" key="6">
    <source>
        <dbReference type="PROSITE-ProRule" id="PRU00050"/>
    </source>
</evidence>
<dbReference type="GO" id="GO:0006935">
    <property type="term" value="P:chemotaxis"/>
    <property type="evidence" value="ECO:0007669"/>
    <property type="project" value="UniProtKB-UniRule"/>
</dbReference>
<sequence length="354" mass="37195">MIKVLIVDDSALIRSVLQTLLSEDPNIHVVGTACDPMDARGKIKTLNPDVVTLDIEMPNMNGLAFLEKIMRLRPTPVVMISTLTQKGAQETLLALELGAVDFVAKPGHDLEGGLEQFGREVREKVIAASHSDVRGQAMARQPAAGKPVARAQVPAKVNSSRKALIAIGASTGGVEAIKTLLSGLPKDCPPVVIAQHMPPGFTERFAARLNEVSGLTVVEAKDREIVKPGHAYIAPGGSHLRVEYSSGQLKCRIGADEVVSGHRPSVDVLFSSVAQQVGAYAVGAILTGMGKDGANGLLEMRKAGAYTIGQSQASALIYGMPGAAKNIGAVEEEAKIEAIASKLIHALEAKRDAA</sequence>
<keyword evidence="11" id="KW-1185">Reference proteome</keyword>
<dbReference type="SUPFAM" id="SSF52738">
    <property type="entry name" value="Methylesterase CheB, C-terminal domain"/>
    <property type="match status" value="1"/>
</dbReference>
<dbReference type="RefSeq" id="WP_133572833.1">
    <property type="nucleotide sequence ID" value="NZ_SNYR01000002.1"/>
</dbReference>
<dbReference type="Proteomes" id="UP000295391">
    <property type="component" value="Unassembled WGS sequence"/>
</dbReference>
<feature type="active site" evidence="5 6">
    <location>
        <position position="196"/>
    </location>
</feature>
<evidence type="ECO:0000256" key="5">
    <source>
        <dbReference type="HAMAP-Rule" id="MF_00099"/>
    </source>
</evidence>
<name>A0A4V3DAX8_9HYPH</name>
<dbReference type="Gene3D" id="3.40.50.2300">
    <property type="match status" value="1"/>
</dbReference>
<dbReference type="Gene3D" id="3.40.50.180">
    <property type="entry name" value="Methylesterase CheB, C-terminal domain"/>
    <property type="match status" value="1"/>
</dbReference>
<feature type="domain" description="Response regulatory" evidence="8">
    <location>
        <begin position="3"/>
        <end position="120"/>
    </location>
</feature>
<dbReference type="GO" id="GO:0000156">
    <property type="term" value="F:phosphorelay response regulator activity"/>
    <property type="evidence" value="ECO:0007669"/>
    <property type="project" value="InterPro"/>
</dbReference>
<evidence type="ECO:0000256" key="4">
    <source>
        <dbReference type="ARBA" id="ARBA00048267"/>
    </source>
</evidence>
<dbReference type="InterPro" id="IPR035909">
    <property type="entry name" value="CheB_C"/>
</dbReference>
<keyword evidence="3 5" id="KW-0378">Hydrolase</keyword>
<dbReference type="Pfam" id="PF01339">
    <property type="entry name" value="CheB_methylest"/>
    <property type="match status" value="1"/>
</dbReference>
<evidence type="ECO:0000313" key="11">
    <source>
        <dbReference type="Proteomes" id="UP000295391"/>
    </source>
</evidence>
<keyword evidence="2 5" id="KW-0145">Chemotaxis</keyword>
<evidence type="ECO:0000256" key="1">
    <source>
        <dbReference type="ARBA" id="ARBA00022490"/>
    </source>
</evidence>
<comment type="catalytic activity">
    <reaction evidence="5">
        <text>L-glutaminyl-[protein] + H2O = L-glutamyl-[protein] + NH4(+)</text>
        <dbReference type="Rhea" id="RHEA:16441"/>
        <dbReference type="Rhea" id="RHEA-COMP:10207"/>
        <dbReference type="Rhea" id="RHEA-COMP:10208"/>
        <dbReference type="ChEBI" id="CHEBI:15377"/>
        <dbReference type="ChEBI" id="CHEBI:28938"/>
        <dbReference type="ChEBI" id="CHEBI:29973"/>
        <dbReference type="ChEBI" id="CHEBI:30011"/>
        <dbReference type="EC" id="3.5.1.44"/>
    </reaction>
</comment>
<evidence type="ECO:0000259" key="9">
    <source>
        <dbReference type="PROSITE" id="PS50122"/>
    </source>
</evidence>
<gene>
    <name evidence="5" type="primary">cheB</name>
    <name evidence="10" type="ORF">ATL17_2228</name>
</gene>
<dbReference type="PIRSF" id="PIRSF000876">
    <property type="entry name" value="RR_chemtxs_CheB"/>
    <property type="match status" value="1"/>
</dbReference>
<comment type="catalytic activity">
    <reaction evidence="4 5">
        <text>[protein]-L-glutamate 5-O-methyl ester + H2O = L-glutamyl-[protein] + methanol + H(+)</text>
        <dbReference type="Rhea" id="RHEA:23236"/>
        <dbReference type="Rhea" id="RHEA-COMP:10208"/>
        <dbReference type="Rhea" id="RHEA-COMP:10311"/>
        <dbReference type="ChEBI" id="CHEBI:15377"/>
        <dbReference type="ChEBI" id="CHEBI:15378"/>
        <dbReference type="ChEBI" id="CHEBI:17790"/>
        <dbReference type="ChEBI" id="CHEBI:29973"/>
        <dbReference type="ChEBI" id="CHEBI:82795"/>
        <dbReference type="EC" id="3.1.1.61"/>
    </reaction>
</comment>
<comment type="similarity">
    <text evidence="5">Belongs to the CheB family.</text>
</comment>
<accession>A0A4V3DAX8</accession>
<feature type="active site" evidence="5 6">
    <location>
        <position position="170"/>
    </location>
</feature>
<organism evidence="10 11">
    <name type="scientific">Maritalea mobilis</name>
    <dbReference type="NCBI Taxonomy" id="483324"/>
    <lineage>
        <taxon>Bacteria</taxon>
        <taxon>Pseudomonadati</taxon>
        <taxon>Pseudomonadota</taxon>
        <taxon>Alphaproteobacteria</taxon>
        <taxon>Hyphomicrobiales</taxon>
        <taxon>Devosiaceae</taxon>
        <taxon>Maritalea</taxon>
    </lineage>
</organism>
<dbReference type="HAMAP" id="MF_00099">
    <property type="entry name" value="CheB_chemtxs"/>
    <property type="match status" value="1"/>
</dbReference>
<dbReference type="NCBIfam" id="NF009206">
    <property type="entry name" value="PRK12555.1"/>
    <property type="match status" value="1"/>
</dbReference>
<dbReference type="InterPro" id="IPR000673">
    <property type="entry name" value="Sig_transdc_resp-reg_Me-estase"/>
</dbReference>
<dbReference type="NCBIfam" id="NF001965">
    <property type="entry name" value="PRK00742.1"/>
    <property type="match status" value="1"/>
</dbReference>
<comment type="domain">
    <text evidence="5">Contains a C-terminal catalytic domain, and an N-terminal region which modulates catalytic activity.</text>
</comment>
<dbReference type="SUPFAM" id="SSF52172">
    <property type="entry name" value="CheY-like"/>
    <property type="match status" value="1"/>
</dbReference>
<dbReference type="PROSITE" id="PS50122">
    <property type="entry name" value="CHEB"/>
    <property type="match status" value="1"/>
</dbReference>
<dbReference type="SMART" id="SM00448">
    <property type="entry name" value="REC"/>
    <property type="match status" value="1"/>
</dbReference>
<evidence type="ECO:0000259" key="8">
    <source>
        <dbReference type="PROSITE" id="PS50110"/>
    </source>
</evidence>